<evidence type="ECO:0000313" key="1">
    <source>
        <dbReference type="EMBL" id="KAK7452819.1"/>
    </source>
</evidence>
<organism evidence="1 2">
    <name type="scientific">Batillaria attramentaria</name>
    <dbReference type="NCBI Taxonomy" id="370345"/>
    <lineage>
        <taxon>Eukaryota</taxon>
        <taxon>Metazoa</taxon>
        <taxon>Spiralia</taxon>
        <taxon>Lophotrochozoa</taxon>
        <taxon>Mollusca</taxon>
        <taxon>Gastropoda</taxon>
        <taxon>Caenogastropoda</taxon>
        <taxon>Sorbeoconcha</taxon>
        <taxon>Cerithioidea</taxon>
        <taxon>Batillariidae</taxon>
        <taxon>Batillaria</taxon>
    </lineage>
</organism>
<keyword evidence="2" id="KW-1185">Reference proteome</keyword>
<dbReference type="Proteomes" id="UP001519460">
    <property type="component" value="Unassembled WGS sequence"/>
</dbReference>
<dbReference type="EMBL" id="JACVVK020000713">
    <property type="protein sequence ID" value="KAK7452819.1"/>
    <property type="molecule type" value="Genomic_DNA"/>
</dbReference>
<dbReference type="AlphaFoldDB" id="A0ABD0J2Z3"/>
<accession>A0ABD0J2Z3</accession>
<protein>
    <submittedName>
        <fullName evidence="1">Uncharacterized protein</fullName>
    </submittedName>
</protein>
<reference evidence="1 2" key="1">
    <citation type="journal article" date="2023" name="Sci. Data">
        <title>Genome assembly of the Korean intertidal mud-creeper Batillaria attramentaria.</title>
        <authorList>
            <person name="Patra A.K."/>
            <person name="Ho P.T."/>
            <person name="Jun S."/>
            <person name="Lee S.J."/>
            <person name="Kim Y."/>
            <person name="Won Y.J."/>
        </authorList>
    </citation>
    <scope>NUCLEOTIDE SEQUENCE [LARGE SCALE GENOMIC DNA]</scope>
    <source>
        <strain evidence="1">Wonlab-2016</strain>
    </source>
</reference>
<gene>
    <name evidence="1" type="ORF">BaRGS_00039692</name>
</gene>
<proteinExistence type="predicted"/>
<sequence>LWLLAMEPDLKDTLSLIVEMMKQDKSNVLLTYNADSKFRVIVAVLEAAKRISYSEEIVVETADSNISDCLR</sequence>
<name>A0ABD0J2Z3_9CAEN</name>
<comment type="caution">
    <text evidence="1">The sequence shown here is derived from an EMBL/GenBank/DDBJ whole genome shotgun (WGS) entry which is preliminary data.</text>
</comment>
<evidence type="ECO:0000313" key="2">
    <source>
        <dbReference type="Proteomes" id="UP001519460"/>
    </source>
</evidence>
<feature type="non-terminal residue" evidence="1">
    <location>
        <position position="1"/>
    </location>
</feature>